<name>A0A1I5W8Y5_9FIRM</name>
<accession>A0A1I5W8Y5</accession>
<gene>
    <name evidence="1" type="ORF">SAMN05444406_1152</name>
</gene>
<organism evidence="1 2">
    <name type="scientific">Caldicoprobacter faecalis</name>
    <dbReference type="NCBI Taxonomy" id="937334"/>
    <lineage>
        <taxon>Bacteria</taxon>
        <taxon>Bacillati</taxon>
        <taxon>Bacillota</taxon>
        <taxon>Clostridia</taxon>
        <taxon>Caldicoprobacterales</taxon>
        <taxon>Caldicoprobacteraceae</taxon>
        <taxon>Caldicoprobacter</taxon>
    </lineage>
</organism>
<protein>
    <submittedName>
        <fullName evidence="1">Uncharacterized protein</fullName>
    </submittedName>
</protein>
<evidence type="ECO:0000313" key="1">
    <source>
        <dbReference type="EMBL" id="SFQ16067.1"/>
    </source>
</evidence>
<dbReference type="STRING" id="937334.SAMN05444406_1152"/>
<reference evidence="1 2" key="1">
    <citation type="submission" date="2016-10" db="EMBL/GenBank/DDBJ databases">
        <authorList>
            <person name="de Groot N.N."/>
        </authorList>
    </citation>
    <scope>NUCLEOTIDE SEQUENCE [LARGE SCALE GENOMIC DNA]</scope>
    <source>
        <strain evidence="1 2">DSM 20678</strain>
    </source>
</reference>
<dbReference type="AlphaFoldDB" id="A0A1I5W8Y5"/>
<keyword evidence="2" id="KW-1185">Reference proteome</keyword>
<dbReference type="Proteomes" id="UP000198577">
    <property type="component" value="Unassembled WGS sequence"/>
</dbReference>
<proteinExistence type="predicted"/>
<dbReference type="EMBL" id="FOXR01000015">
    <property type="protein sequence ID" value="SFQ16067.1"/>
    <property type="molecule type" value="Genomic_DNA"/>
</dbReference>
<evidence type="ECO:0000313" key="2">
    <source>
        <dbReference type="Proteomes" id="UP000198577"/>
    </source>
</evidence>
<sequence>MEQWQWVKGNPEVPGGYFMPRHLDNAFRKVVYGGEDPRETILDYVRVINEEITNKRIEFGLPTLEDLKNNTGR</sequence>